<sequence length="105" mass="11371">MSVAKINAITVPSDRVEEFVARFAARSGSVASSPGFEAFELLAPNDDRGVFLVYTRWASEDDFQAWVQSPAFAHGHRGQSTDGPVSTHSELWSFDVAIAEAPTQA</sequence>
<gene>
    <name evidence="2" type="ORF">UFOPK2925_00949</name>
</gene>
<organism evidence="2">
    <name type="scientific">freshwater metagenome</name>
    <dbReference type="NCBI Taxonomy" id="449393"/>
    <lineage>
        <taxon>unclassified sequences</taxon>
        <taxon>metagenomes</taxon>
        <taxon>ecological metagenomes</taxon>
    </lineage>
</organism>
<reference evidence="2" key="1">
    <citation type="submission" date="2020-05" db="EMBL/GenBank/DDBJ databases">
        <authorList>
            <person name="Chiriac C."/>
            <person name="Salcher M."/>
            <person name="Ghai R."/>
            <person name="Kavagutti S V."/>
        </authorList>
    </citation>
    <scope>NUCLEOTIDE SEQUENCE</scope>
</reference>
<dbReference type="InterPro" id="IPR007138">
    <property type="entry name" value="ABM_dom"/>
</dbReference>
<dbReference type="InterPro" id="IPR011008">
    <property type="entry name" value="Dimeric_a/b-barrel"/>
</dbReference>
<proteinExistence type="predicted"/>
<dbReference type="InterPro" id="IPR050404">
    <property type="entry name" value="Heme-degrading_MO"/>
</dbReference>
<evidence type="ECO:0000313" key="2">
    <source>
        <dbReference type="EMBL" id="CAB4782465.1"/>
    </source>
</evidence>
<dbReference type="PANTHER" id="PTHR34474:SF2">
    <property type="entry name" value="SIGNAL TRANSDUCTION PROTEIN TRAP"/>
    <property type="match status" value="1"/>
</dbReference>
<name>A0A6J6WG98_9ZZZZ</name>
<dbReference type="PANTHER" id="PTHR34474">
    <property type="entry name" value="SIGNAL TRANSDUCTION PROTEIN TRAP"/>
    <property type="match status" value="1"/>
</dbReference>
<dbReference type="AlphaFoldDB" id="A0A6J6WG98"/>
<dbReference type="Gene3D" id="3.30.70.100">
    <property type="match status" value="1"/>
</dbReference>
<evidence type="ECO:0000259" key="1">
    <source>
        <dbReference type="PROSITE" id="PS51725"/>
    </source>
</evidence>
<dbReference type="EMBL" id="CAEZZU010000136">
    <property type="protein sequence ID" value="CAB4782465.1"/>
    <property type="molecule type" value="Genomic_DNA"/>
</dbReference>
<dbReference type="PROSITE" id="PS51725">
    <property type="entry name" value="ABM"/>
    <property type="match status" value="1"/>
</dbReference>
<protein>
    <submittedName>
        <fullName evidence="2">Unannotated protein</fullName>
    </submittedName>
</protein>
<feature type="domain" description="ABM" evidence="1">
    <location>
        <begin position="3"/>
        <end position="94"/>
    </location>
</feature>
<dbReference type="Pfam" id="PF03992">
    <property type="entry name" value="ABM"/>
    <property type="match status" value="1"/>
</dbReference>
<dbReference type="SUPFAM" id="SSF54909">
    <property type="entry name" value="Dimeric alpha+beta barrel"/>
    <property type="match status" value="1"/>
</dbReference>
<accession>A0A6J6WG98</accession>